<feature type="region of interest" description="Disordered" evidence="1">
    <location>
        <begin position="228"/>
        <end position="267"/>
    </location>
</feature>
<dbReference type="Proteomes" id="UP000054032">
    <property type="component" value="Unassembled WGS sequence"/>
</dbReference>
<gene>
    <name evidence="2" type="ORF">COCMIDRAFT_76200</name>
</gene>
<feature type="non-terminal residue" evidence="2">
    <location>
        <position position="289"/>
    </location>
</feature>
<dbReference type="EMBL" id="KI963939">
    <property type="protein sequence ID" value="EUC48629.1"/>
    <property type="molecule type" value="Genomic_DNA"/>
</dbReference>
<dbReference type="OrthoDB" id="5149635at2759"/>
<dbReference type="STRING" id="930090.W6ZM55"/>
<keyword evidence="3" id="KW-1185">Reference proteome</keyword>
<dbReference type="HOGENOM" id="CLU_821515_0_0_1"/>
<organism evidence="2 3">
    <name type="scientific">Bipolaris oryzae ATCC 44560</name>
    <dbReference type="NCBI Taxonomy" id="930090"/>
    <lineage>
        <taxon>Eukaryota</taxon>
        <taxon>Fungi</taxon>
        <taxon>Dikarya</taxon>
        <taxon>Ascomycota</taxon>
        <taxon>Pezizomycotina</taxon>
        <taxon>Dothideomycetes</taxon>
        <taxon>Pleosporomycetidae</taxon>
        <taxon>Pleosporales</taxon>
        <taxon>Pleosporineae</taxon>
        <taxon>Pleosporaceae</taxon>
        <taxon>Bipolaris</taxon>
    </lineage>
</organism>
<dbReference type="RefSeq" id="XP_007684863.1">
    <property type="nucleotide sequence ID" value="XM_007686673.1"/>
</dbReference>
<reference evidence="2 3" key="1">
    <citation type="journal article" date="2013" name="PLoS Genet.">
        <title>Comparative genome structure, secondary metabolite, and effector coding capacity across Cochliobolus pathogens.</title>
        <authorList>
            <person name="Condon B.J."/>
            <person name="Leng Y."/>
            <person name="Wu D."/>
            <person name="Bushley K.E."/>
            <person name="Ohm R.A."/>
            <person name="Otillar R."/>
            <person name="Martin J."/>
            <person name="Schackwitz W."/>
            <person name="Grimwood J."/>
            <person name="MohdZainudin N."/>
            <person name="Xue C."/>
            <person name="Wang R."/>
            <person name="Manning V.A."/>
            <person name="Dhillon B."/>
            <person name="Tu Z.J."/>
            <person name="Steffenson B.J."/>
            <person name="Salamov A."/>
            <person name="Sun H."/>
            <person name="Lowry S."/>
            <person name="LaButti K."/>
            <person name="Han J."/>
            <person name="Copeland A."/>
            <person name="Lindquist E."/>
            <person name="Barry K."/>
            <person name="Schmutz J."/>
            <person name="Baker S.E."/>
            <person name="Ciuffetti L.M."/>
            <person name="Grigoriev I.V."/>
            <person name="Zhong S."/>
            <person name="Turgeon B.G."/>
        </authorList>
    </citation>
    <scope>NUCLEOTIDE SEQUENCE [LARGE SCALE GENOMIC DNA]</scope>
    <source>
        <strain evidence="2 3">ATCC 44560</strain>
    </source>
</reference>
<name>W6ZM55_COCMI</name>
<protein>
    <submittedName>
        <fullName evidence="2">Uncharacterized protein</fullName>
    </submittedName>
</protein>
<accession>W6ZM55</accession>
<proteinExistence type="predicted"/>
<evidence type="ECO:0000313" key="2">
    <source>
        <dbReference type="EMBL" id="EUC48629.1"/>
    </source>
</evidence>
<feature type="compositionally biased region" description="Basic and acidic residues" evidence="1">
    <location>
        <begin position="237"/>
        <end position="248"/>
    </location>
</feature>
<evidence type="ECO:0000313" key="3">
    <source>
        <dbReference type="Proteomes" id="UP000054032"/>
    </source>
</evidence>
<sequence>MGDETFTFGQRGSHFFQCPSAREYTRLPPKLSRLLASPQLQTIHHLTLGSEDSFILTYRSTTGTSHIESSGPLPDELLSFIHAPNRHVPQLRCYLGPYNSSFFTHDSSSYLWQNLPPTLLSALEANIKNGKWRDRPRIVALGADGNFVFITEKNTAVWDLACYPSLVSFLQEKSDKAAIAEVKSVTLHPHRYACFLLLLKNGTLLSGNVPPHQVPGVNAMLEPLRKDSQEKGTAWMARRESAKTERPARPSVLQQRAQLRREWGERTSEVEVRGKGVKLSFSLSVSLGG</sequence>
<dbReference type="eggNOG" id="ENOG502T5FC">
    <property type="taxonomic scope" value="Eukaryota"/>
</dbReference>
<dbReference type="GeneID" id="19125336"/>
<evidence type="ECO:0000256" key="1">
    <source>
        <dbReference type="SAM" id="MobiDB-lite"/>
    </source>
</evidence>
<dbReference type="KEGG" id="bor:COCMIDRAFT_76200"/>
<dbReference type="AlphaFoldDB" id="W6ZM55"/>